<gene>
    <name evidence="3" type="ORF">MTBPR1_80148</name>
</gene>
<evidence type="ECO:0000313" key="3">
    <source>
        <dbReference type="EMBL" id="SCA58094.1"/>
    </source>
</evidence>
<evidence type="ECO:0000256" key="2">
    <source>
        <dbReference type="SAM" id="Phobius"/>
    </source>
</evidence>
<accession>A0A1C3RLD8</accession>
<protein>
    <submittedName>
        <fullName evidence="3">Uncharacterized protein</fullName>
    </submittedName>
</protein>
<organism evidence="3 4">
    <name type="scientific">Candidatus Terasakiella magnetica</name>
    <dbReference type="NCBI Taxonomy" id="1867952"/>
    <lineage>
        <taxon>Bacteria</taxon>
        <taxon>Pseudomonadati</taxon>
        <taxon>Pseudomonadota</taxon>
        <taxon>Alphaproteobacteria</taxon>
        <taxon>Rhodospirillales</taxon>
        <taxon>Terasakiellaceae</taxon>
        <taxon>Terasakiella</taxon>
    </lineage>
</organism>
<keyword evidence="1" id="KW-0175">Coiled coil</keyword>
<keyword evidence="2" id="KW-0472">Membrane</keyword>
<feature type="transmembrane region" description="Helical" evidence="2">
    <location>
        <begin position="156"/>
        <end position="174"/>
    </location>
</feature>
<keyword evidence="4" id="KW-1185">Reference proteome</keyword>
<keyword evidence="2" id="KW-1133">Transmembrane helix</keyword>
<sequence length="293" mass="33498">MMNKQNFIPHGAIAGSLRADPSGVDLEIIYENVEGDLGTENVHLVYQRQGNVIHYMAAASREFKNHKKPINPLATFLPGGNDHQGPGIYHEPNSNTLLVVPETTQEISLAYGLPSEWYGEEDLQVFDISEFETTETVQWQSYILARLNRQNQIFKFLFYPGAAFLLVLIGLLYLQVTQKEILQTEVSEISREIERSMHQALREMKRHREDKHLEVLADYSTIVKDVLSMDGELLFYKYENGKSAWQAKIPKWASETYADKLEKLKRKDSFSPRNDHKEGTVLIGVGSLVEKVK</sequence>
<name>A0A1C3RLD8_9PROT</name>
<proteinExistence type="predicted"/>
<dbReference type="STRING" id="1867952.MTBPR1_80148"/>
<dbReference type="EMBL" id="FLYE01000047">
    <property type="protein sequence ID" value="SCA58094.1"/>
    <property type="molecule type" value="Genomic_DNA"/>
</dbReference>
<evidence type="ECO:0000256" key="1">
    <source>
        <dbReference type="SAM" id="Coils"/>
    </source>
</evidence>
<reference evidence="3 4" key="1">
    <citation type="submission" date="2016-07" db="EMBL/GenBank/DDBJ databases">
        <authorList>
            <person name="Lefevre C.T."/>
        </authorList>
    </citation>
    <scope>NUCLEOTIDE SEQUENCE [LARGE SCALE GENOMIC DNA]</scope>
    <source>
        <strain evidence="3">PR1</strain>
    </source>
</reference>
<keyword evidence="2" id="KW-0812">Transmembrane</keyword>
<feature type="coiled-coil region" evidence="1">
    <location>
        <begin position="179"/>
        <end position="210"/>
    </location>
</feature>
<dbReference type="AlphaFoldDB" id="A0A1C3RLD8"/>
<dbReference type="RefSeq" id="WP_069190087.1">
    <property type="nucleotide sequence ID" value="NZ_FLYE01000047.1"/>
</dbReference>
<evidence type="ECO:0000313" key="4">
    <source>
        <dbReference type="Proteomes" id="UP000231658"/>
    </source>
</evidence>
<dbReference type="Proteomes" id="UP000231658">
    <property type="component" value="Unassembled WGS sequence"/>
</dbReference>